<dbReference type="PANTHER" id="PTHR16244:SF2">
    <property type="entry name" value="CEROID-LIPOFUSCINOSIS NEURONAL PROTEIN 6"/>
    <property type="match status" value="1"/>
</dbReference>
<evidence type="ECO:0000313" key="3">
    <source>
        <dbReference type="Proteomes" id="UP000503349"/>
    </source>
</evidence>
<dbReference type="GO" id="GO:0007040">
    <property type="term" value="P:lysosome organization"/>
    <property type="evidence" value="ECO:0007669"/>
    <property type="project" value="TreeGrafter"/>
</dbReference>
<proteinExistence type="predicted"/>
<accession>A0A6G1P9G2</accession>
<dbReference type="AlphaFoldDB" id="A0A6G1P9G2"/>
<reference evidence="3" key="2">
    <citation type="submission" date="2019-02" db="EMBL/GenBank/DDBJ databases">
        <title>Opniocepnalus argus Var Kimnra genome.</title>
        <authorList>
            <person name="Zhou C."/>
            <person name="Xiao S."/>
        </authorList>
    </citation>
    <scope>NUCLEOTIDE SEQUENCE [LARGE SCALE GENOMIC DNA]</scope>
</reference>
<dbReference type="PANTHER" id="PTHR16244">
    <property type="entry name" value="CEROID-LIPOFUSCINOSIS NEURONAL PROTEIN 6"/>
    <property type="match status" value="1"/>
</dbReference>
<reference evidence="2 3" key="1">
    <citation type="submission" date="2019-02" db="EMBL/GenBank/DDBJ databases">
        <title>Opniocepnalus argus genome.</title>
        <authorList>
            <person name="Zhou C."/>
            <person name="Xiao S."/>
        </authorList>
    </citation>
    <scope>NUCLEOTIDE SEQUENCE [LARGE SCALE GENOMIC DNA]</scope>
    <source>
        <strain evidence="2">OARG1902GOOAL</strain>
        <tissue evidence="2">Muscle</tissue>
    </source>
</reference>
<dbReference type="Proteomes" id="UP000503349">
    <property type="component" value="Chromosome 2"/>
</dbReference>
<feature type="transmembrane region" description="Helical" evidence="1">
    <location>
        <begin position="226"/>
        <end position="243"/>
    </location>
</feature>
<dbReference type="OrthoDB" id="9970199at2759"/>
<keyword evidence="1" id="KW-0472">Membrane</keyword>
<dbReference type="Pfam" id="PF15156">
    <property type="entry name" value="CLN6"/>
    <property type="match status" value="1"/>
</dbReference>
<feature type="transmembrane region" description="Helical" evidence="1">
    <location>
        <begin position="175"/>
        <end position="193"/>
    </location>
</feature>
<dbReference type="GO" id="GO:0005783">
    <property type="term" value="C:endoplasmic reticulum"/>
    <property type="evidence" value="ECO:0007669"/>
    <property type="project" value="TreeGrafter"/>
</dbReference>
<keyword evidence="1" id="KW-0812">Transmembrane</keyword>
<organism evidence="2 3">
    <name type="scientific">Channa argus</name>
    <name type="common">Northern snakehead</name>
    <name type="synonym">Ophicephalus argus</name>
    <dbReference type="NCBI Taxonomy" id="215402"/>
    <lineage>
        <taxon>Eukaryota</taxon>
        <taxon>Metazoa</taxon>
        <taxon>Chordata</taxon>
        <taxon>Craniata</taxon>
        <taxon>Vertebrata</taxon>
        <taxon>Euteleostomi</taxon>
        <taxon>Actinopterygii</taxon>
        <taxon>Neopterygii</taxon>
        <taxon>Teleostei</taxon>
        <taxon>Neoteleostei</taxon>
        <taxon>Acanthomorphata</taxon>
        <taxon>Anabantaria</taxon>
        <taxon>Anabantiformes</taxon>
        <taxon>Channoidei</taxon>
        <taxon>Channidae</taxon>
        <taxon>Channa</taxon>
    </lineage>
</organism>
<feature type="transmembrane region" description="Helical" evidence="1">
    <location>
        <begin position="108"/>
        <end position="126"/>
    </location>
</feature>
<protein>
    <submittedName>
        <fullName evidence="2">Ceroid-lipofuscinosis neuronal protein 6-like protein</fullName>
    </submittedName>
</protein>
<keyword evidence="1" id="KW-1133">Transmembrane helix</keyword>
<evidence type="ECO:0000313" key="2">
    <source>
        <dbReference type="EMBL" id="KAF3686678.1"/>
    </source>
</evidence>
<evidence type="ECO:0000256" key="1">
    <source>
        <dbReference type="SAM" id="Phobius"/>
    </source>
</evidence>
<keyword evidence="3" id="KW-1185">Reference proteome</keyword>
<sequence length="307" mass="35845">MEPKMQYMRQRRGNALIWTPQNSTPGLKKSIPLKKIPHFHFDLWFCLTLQNWILDFGRPIAMIILPLEWFPLNKPSAGDYFHMAYNVLTPFLMLKLIERSPRALPRSVVYLCIITFVMGASIHLVGDSINHRLILSGYQLHLSVRENPIIKDLKPASLIDSFELLYFYDEQLGHLMWYIPFFVILFIYFTGCFTEAEELKKIPLSGWLLLGPSACYYWYLVTEGQITELFLLTFLAMVAMVIHQRHKGLSPDSNGLFLFCSFSVTVLLVALWVCYLWNDTMLRSKYPGLIYVPEPWSYYTLHIKKSP</sequence>
<dbReference type="GO" id="GO:0016020">
    <property type="term" value="C:membrane"/>
    <property type="evidence" value="ECO:0007669"/>
    <property type="project" value="TreeGrafter"/>
</dbReference>
<gene>
    <name evidence="2" type="ORF">EXN66_Car002350</name>
</gene>
<name>A0A6G1P9G2_CHAAH</name>
<dbReference type="InterPro" id="IPR029255">
    <property type="entry name" value="CLN6"/>
</dbReference>
<dbReference type="EMBL" id="CM015713">
    <property type="protein sequence ID" value="KAF3686678.1"/>
    <property type="molecule type" value="Genomic_DNA"/>
</dbReference>
<feature type="transmembrane region" description="Helical" evidence="1">
    <location>
        <begin position="255"/>
        <end position="278"/>
    </location>
</feature>